<keyword evidence="1" id="KW-0812">Transmembrane</keyword>
<keyword evidence="1" id="KW-1133">Transmembrane helix</keyword>
<evidence type="ECO:0000313" key="2">
    <source>
        <dbReference type="EnsemblMetazoa" id="AFAF006900-PA"/>
    </source>
</evidence>
<reference evidence="2" key="2">
    <citation type="submission" date="2020-05" db="UniProtKB">
        <authorList>
            <consortium name="EnsemblMetazoa"/>
        </authorList>
    </citation>
    <scope>IDENTIFICATION</scope>
    <source>
        <strain evidence="2">FAR1</strain>
    </source>
</reference>
<reference evidence="3" key="1">
    <citation type="submission" date="2014-01" db="EMBL/GenBank/DDBJ databases">
        <title>The Genome Sequence of Anopheles farauti FAR1 (V2).</title>
        <authorList>
            <consortium name="The Broad Institute Genomics Platform"/>
            <person name="Neafsey D.E."/>
            <person name="Besansky N."/>
            <person name="Howell P."/>
            <person name="Walton C."/>
            <person name="Young S.K."/>
            <person name="Zeng Q."/>
            <person name="Gargeya S."/>
            <person name="Fitzgerald M."/>
            <person name="Haas B."/>
            <person name="Abouelleil A."/>
            <person name="Allen A.W."/>
            <person name="Alvarado L."/>
            <person name="Arachchi H.M."/>
            <person name="Berlin A.M."/>
            <person name="Chapman S.B."/>
            <person name="Gainer-Dewar J."/>
            <person name="Goldberg J."/>
            <person name="Griggs A."/>
            <person name="Gujja S."/>
            <person name="Hansen M."/>
            <person name="Howarth C."/>
            <person name="Imamovic A."/>
            <person name="Ireland A."/>
            <person name="Larimer J."/>
            <person name="McCowan C."/>
            <person name="Murphy C."/>
            <person name="Pearson M."/>
            <person name="Poon T.W."/>
            <person name="Priest M."/>
            <person name="Roberts A."/>
            <person name="Saif S."/>
            <person name="Shea T."/>
            <person name="Sisk P."/>
            <person name="Sykes S."/>
            <person name="Wortman J."/>
            <person name="Nusbaum C."/>
            <person name="Birren B."/>
        </authorList>
    </citation>
    <scope>NUCLEOTIDE SEQUENCE [LARGE SCALE GENOMIC DNA]</scope>
    <source>
        <strain evidence="3">FAR1</strain>
    </source>
</reference>
<evidence type="ECO:0008006" key="4">
    <source>
        <dbReference type="Google" id="ProtNLM"/>
    </source>
</evidence>
<evidence type="ECO:0000313" key="3">
    <source>
        <dbReference type="Proteomes" id="UP000075886"/>
    </source>
</evidence>
<dbReference type="EMBL" id="AXCN02000346">
    <property type="status" value="NOT_ANNOTATED_CDS"/>
    <property type="molecule type" value="Genomic_DNA"/>
</dbReference>
<dbReference type="VEuPathDB" id="VectorBase:AFAF006900"/>
<feature type="transmembrane region" description="Helical" evidence="1">
    <location>
        <begin position="90"/>
        <end position="109"/>
    </location>
</feature>
<dbReference type="EnsemblMetazoa" id="AFAF006900-RA">
    <property type="protein sequence ID" value="AFAF006900-PA"/>
    <property type="gene ID" value="AFAF006900"/>
</dbReference>
<proteinExistence type="predicted"/>
<dbReference type="Proteomes" id="UP000075886">
    <property type="component" value="Unassembled WGS sequence"/>
</dbReference>
<sequence>MVLGVLLRSLRSLLGTLLLGLLLGTVRTGRLGLTSEPFAVLGCGRRDLHHDVRRLAANLRLKAFLRVGGVGDGTDEPVGVDDRVATLDHVAIALLLAVLVVGELVVLYVETELRLLLTSLQVLLRSGLGHFQLGLRLLRLLVLLLLDVLDLWAWGRQ</sequence>
<protein>
    <recommendedName>
        <fullName evidence="4">Secreted protein</fullName>
    </recommendedName>
</protein>
<organism evidence="2 3">
    <name type="scientific">Anopheles farauti</name>
    <dbReference type="NCBI Taxonomy" id="69004"/>
    <lineage>
        <taxon>Eukaryota</taxon>
        <taxon>Metazoa</taxon>
        <taxon>Ecdysozoa</taxon>
        <taxon>Arthropoda</taxon>
        <taxon>Hexapoda</taxon>
        <taxon>Insecta</taxon>
        <taxon>Pterygota</taxon>
        <taxon>Neoptera</taxon>
        <taxon>Endopterygota</taxon>
        <taxon>Diptera</taxon>
        <taxon>Nematocera</taxon>
        <taxon>Culicoidea</taxon>
        <taxon>Culicidae</taxon>
        <taxon>Anophelinae</taxon>
        <taxon>Anopheles</taxon>
    </lineage>
</organism>
<keyword evidence="3" id="KW-1185">Reference proteome</keyword>
<keyword evidence="1" id="KW-0472">Membrane</keyword>
<name>A0A182QBK5_9DIPT</name>
<evidence type="ECO:0000256" key="1">
    <source>
        <dbReference type="SAM" id="Phobius"/>
    </source>
</evidence>
<accession>A0A182QBK5</accession>
<dbReference type="AlphaFoldDB" id="A0A182QBK5"/>